<evidence type="ECO:0000313" key="6">
    <source>
        <dbReference type="EMBL" id="OHT04272.1"/>
    </source>
</evidence>
<dbReference type="InterPro" id="IPR015943">
    <property type="entry name" value="WD40/YVTN_repeat-like_dom_sf"/>
</dbReference>
<evidence type="ECO:0000256" key="4">
    <source>
        <dbReference type="ARBA" id="ARBA00023242"/>
    </source>
</evidence>
<dbReference type="AlphaFoldDB" id="A0A1J4K0J4"/>
<dbReference type="PROSITE" id="PS00678">
    <property type="entry name" value="WD_REPEATS_1"/>
    <property type="match status" value="2"/>
</dbReference>
<keyword evidence="4" id="KW-0539">Nucleus</keyword>
<dbReference type="Pfam" id="PF00400">
    <property type="entry name" value="WD40"/>
    <property type="match status" value="3"/>
</dbReference>
<evidence type="ECO:0000256" key="1">
    <source>
        <dbReference type="ARBA" id="ARBA00004123"/>
    </source>
</evidence>
<dbReference type="GeneID" id="94840770"/>
<dbReference type="PANTHER" id="PTHR19879:SF1">
    <property type="entry name" value="CANNONBALL-RELATED"/>
    <property type="match status" value="1"/>
</dbReference>
<dbReference type="SUPFAM" id="SSF160897">
    <property type="entry name" value="Taf5 N-terminal domain-like"/>
    <property type="match status" value="1"/>
</dbReference>
<sequence length="646" mass="73781">MLMNQPGSSQSQMWDYLYNDMLQYLANHGYQITNSEEIERTLKKTNPRAQMRPKAPFLDSVISYLANLEKQDESKTGIDMPKMYDELVEFIKQVPDIQSIQLKPLLFAFFYHTIVSMHIPRQPDKRDADEKSRQLEKTIQFFEKYTKYADDDMKFHSFHESDIKKFQQNLQSSILNTGTINDKAIFHASLTETTYQALVAFLMDKSFMRFLIILRKYVKVNFVPLDHFTNRLDEQNFIYHSTYQEDDPVQPLIQLLNENPYDLAKKFVKGNDTTKNSPIKFDIFDDDPTTNRIANPFPLPPVSADRIAAIASDLRHLDKLSKTVLPSCAYFTFQQDNIAYDINYNGTLLAVATNYGYVQLFATCALTDIDDKTITDKIIPYPIVPRQPTGLPSRNMYTRHLLGPRTYCCKFSPESRFLLCTGASTLKIWSCEHCNAISHINYQTGIIWCADWSPLGYHFVIGTDDKCSLLYSFDREKPIRMFVGHQDSLTDIKFHPNAATIASASYDRSVMLWDIREEKKNSCTRVFAESNDVPMSIQFSRNGRVIISGDEMGKITTWDIGEGRKIGSVKGHKGEIRDMTVSIEGTLLASAGSNGEIALWDMATLCSNSASSAEPLKKLTPRNSYTHRVSFSSRNLLHAIGSIKKS</sequence>
<dbReference type="GO" id="GO:0006367">
    <property type="term" value="P:transcription initiation at RNA polymerase II promoter"/>
    <property type="evidence" value="ECO:0007669"/>
    <property type="project" value="TreeGrafter"/>
</dbReference>
<keyword evidence="2 5" id="KW-0853">WD repeat</keyword>
<comment type="subcellular location">
    <subcellularLocation>
        <location evidence="1">Nucleus</location>
    </subcellularLocation>
</comment>
<dbReference type="PANTHER" id="PTHR19879">
    <property type="entry name" value="TRANSCRIPTION INITIATION FACTOR TFIID"/>
    <property type="match status" value="1"/>
</dbReference>
<keyword evidence="3" id="KW-0677">Repeat</keyword>
<dbReference type="InterPro" id="IPR036322">
    <property type="entry name" value="WD40_repeat_dom_sf"/>
</dbReference>
<dbReference type="PROSITE" id="PS50082">
    <property type="entry name" value="WD_REPEATS_2"/>
    <property type="match status" value="2"/>
</dbReference>
<gene>
    <name evidence="6" type="ORF">TRFO_28257</name>
</gene>
<dbReference type="InterPro" id="IPR019775">
    <property type="entry name" value="WD40_repeat_CS"/>
</dbReference>
<evidence type="ECO:0000256" key="3">
    <source>
        <dbReference type="ARBA" id="ARBA00022737"/>
    </source>
</evidence>
<evidence type="ECO:0000256" key="2">
    <source>
        <dbReference type="ARBA" id="ARBA00022574"/>
    </source>
</evidence>
<feature type="repeat" description="WD" evidence="5">
    <location>
        <begin position="569"/>
        <end position="604"/>
    </location>
</feature>
<dbReference type="EMBL" id="MLAK01000799">
    <property type="protein sequence ID" value="OHT04272.1"/>
    <property type="molecule type" value="Genomic_DNA"/>
</dbReference>
<dbReference type="RefSeq" id="XP_068357408.1">
    <property type="nucleotide sequence ID" value="XM_068506066.1"/>
</dbReference>
<comment type="caution">
    <text evidence="6">The sequence shown here is derived from an EMBL/GenBank/DDBJ whole genome shotgun (WGS) entry which is preliminary data.</text>
</comment>
<dbReference type="GO" id="GO:0005669">
    <property type="term" value="C:transcription factor TFIID complex"/>
    <property type="evidence" value="ECO:0007669"/>
    <property type="project" value="TreeGrafter"/>
</dbReference>
<dbReference type="SUPFAM" id="SSF50978">
    <property type="entry name" value="WD40 repeat-like"/>
    <property type="match status" value="1"/>
</dbReference>
<protein>
    <submittedName>
        <fullName evidence="6">Uncharacterized protein</fullName>
    </submittedName>
</protein>
<dbReference type="GO" id="GO:0016251">
    <property type="term" value="F:RNA polymerase II general transcription initiation factor activity"/>
    <property type="evidence" value="ECO:0007669"/>
    <property type="project" value="TreeGrafter"/>
</dbReference>
<dbReference type="Gene3D" id="1.25.40.500">
    <property type="entry name" value="TFIID subunit TAF5, NTD2 domain"/>
    <property type="match status" value="1"/>
</dbReference>
<dbReference type="Gene3D" id="2.130.10.10">
    <property type="entry name" value="YVTN repeat-like/Quinoprotein amine dehydrogenase"/>
    <property type="match status" value="2"/>
</dbReference>
<dbReference type="VEuPathDB" id="TrichDB:TRFO_28257"/>
<dbReference type="Proteomes" id="UP000179807">
    <property type="component" value="Unassembled WGS sequence"/>
</dbReference>
<evidence type="ECO:0000313" key="7">
    <source>
        <dbReference type="Proteomes" id="UP000179807"/>
    </source>
</evidence>
<name>A0A1J4K0J4_9EUKA</name>
<dbReference type="InterPro" id="IPR037264">
    <property type="entry name" value="TFIID_NTD2_sf"/>
</dbReference>
<keyword evidence="7" id="KW-1185">Reference proteome</keyword>
<dbReference type="OrthoDB" id="10266330at2759"/>
<dbReference type="SMART" id="SM00320">
    <property type="entry name" value="WD40"/>
    <property type="match status" value="5"/>
</dbReference>
<organism evidence="6 7">
    <name type="scientific">Tritrichomonas foetus</name>
    <dbReference type="NCBI Taxonomy" id="1144522"/>
    <lineage>
        <taxon>Eukaryota</taxon>
        <taxon>Metamonada</taxon>
        <taxon>Parabasalia</taxon>
        <taxon>Tritrichomonadida</taxon>
        <taxon>Tritrichomonadidae</taxon>
        <taxon>Tritrichomonas</taxon>
    </lineage>
</organism>
<dbReference type="InterPro" id="IPR001680">
    <property type="entry name" value="WD40_rpt"/>
</dbReference>
<feature type="repeat" description="WD" evidence="5">
    <location>
        <begin position="482"/>
        <end position="523"/>
    </location>
</feature>
<dbReference type="PROSITE" id="PS50294">
    <property type="entry name" value="WD_REPEATS_REGION"/>
    <property type="match status" value="2"/>
</dbReference>
<proteinExistence type="predicted"/>
<reference evidence="6" key="1">
    <citation type="submission" date="2016-10" db="EMBL/GenBank/DDBJ databases">
        <authorList>
            <person name="Benchimol M."/>
            <person name="Almeida L.G."/>
            <person name="Vasconcelos A.T."/>
            <person name="Perreira-Neves A."/>
            <person name="Rosa I.A."/>
            <person name="Tasca T."/>
            <person name="Bogo M.R."/>
            <person name="de Souza W."/>
        </authorList>
    </citation>
    <scope>NUCLEOTIDE SEQUENCE [LARGE SCALE GENOMIC DNA]</scope>
    <source>
        <strain evidence="6">K</strain>
    </source>
</reference>
<evidence type="ECO:0000256" key="5">
    <source>
        <dbReference type="PROSITE-ProRule" id="PRU00221"/>
    </source>
</evidence>
<accession>A0A1J4K0J4</accession>